<dbReference type="Pfam" id="PF00069">
    <property type="entry name" value="Pkinase"/>
    <property type="match status" value="1"/>
</dbReference>
<dbReference type="Proteomes" id="UP000823388">
    <property type="component" value="Chromosome 9N"/>
</dbReference>
<evidence type="ECO:0000256" key="6">
    <source>
        <dbReference type="ARBA" id="ARBA00023136"/>
    </source>
</evidence>
<dbReference type="CDD" id="cd14066">
    <property type="entry name" value="STKc_IRAK"/>
    <property type="match status" value="1"/>
</dbReference>
<proteinExistence type="predicted"/>
<dbReference type="EMBL" id="CM029054">
    <property type="protein sequence ID" value="KAG2537297.1"/>
    <property type="molecule type" value="Genomic_DNA"/>
</dbReference>
<accession>A0A8T0MJI8</accession>
<evidence type="ECO:0000313" key="10">
    <source>
        <dbReference type="EMBL" id="KAG2537297.1"/>
    </source>
</evidence>
<evidence type="ECO:0000256" key="7">
    <source>
        <dbReference type="SAM" id="MobiDB-lite"/>
    </source>
</evidence>
<dbReference type="PANTHER" id="PTHR48007:SF40">
    <property type="entry name" value="SERINE-THREONINE_TYROSINE-PROTEIN KINASE CATALYTIC DOMAIN-CONTAINING PROTEIN"/>
    <property type="match status" value="1"/>
</dbReference>
<evidence type="ECO:0000256" key="3">
    <source>
        <dbReference type="ARBA" id="ARBA00022692"/>
    </source>
</evidence>
<gene>
    <name evidence="10" type="ORF">PVAP13_9NG259300</name>
</gene>
<dbReference type="Gene3D" id="1.10.510.10">
    <property type="entry name" value="Transferase(Phosphotransferase) domain 1"/>
    <property type="match status" value="1"/>
</dbReference>
<feature type="region of interest" description="Disordered" evidence="7">
    <location>
        <begin position="374"/>
        <end position="398"/>
    </location>
</feature>
<evidence type="ECO:0000256" key="8">
    <source>
        <dbReference type="SAM" id="Phobius"/>
    </source>
</evidence>
<dbReference type="InterPro" id="IPR000719">
    <property type="entry name" value="Prot_kinase_dom"/>
</dbReference>
<feature type="region of interest" description="Disordered" evidence="7">
    <location>
        <begin position="283"/>
        <end position="314"/>
    </location>
</feature>
<dbReference type="GO" id="GO:0005524">
    <property type="term" value="F:ATP binding"/>
    <property type="evidence" value="ECO:0007669"/>
    <property type="project" value="InterPro"/>
</dbReference>
<protein>
    <recommendedName>
        <fullName evidence="9">Protein kinase domain-containing protein</fullName>
    </recommendedName>
</protein>
<keyword evidence="11" id="KW-1185">Reference proteome</keyword>
<dbReference type="GO" id="GO:0004672">
    <property type="term" value="F:protein kinase activity"/>
    <property type="evidence" value="ECO:0007669"/>
    <property type="project" value="InterPro"/>
</dbReference>
<keyword evidence="3 8" id="KW-0812">Transmembrane</keyword>
<evidence type="ECO:0000256" key="2">
    <source>
        <dbReference type="ARBA" id="ARBA00022614"/>
    </source>
</evidence>
<dbReference type="InterPro" id="IPR001611">
    <property type="entry name" value="Leu-rich_rpt"/>
</dbReference>
<reference evidence="10" key="1">
    <citation type="submission" date="2020-05" db="EMBL/GenBank/DDBJ databases">
        <title>WGS assembly of Panicum virgatum.</title>
        <authorList>
            <person name="Lovell J.T."/>
            <person name="Jenkins J."/>
            <person name="Shu S."/>
            <person name="Juenger T.E."/>
            <person name="Schmutz J."/>
        </authorList>
    </citation>
    <scope>NUCLEOTIDE SEQUENCE</scope>
    <source>
        <strain evidence="10">AP13</strain>
    </source>
</reference>
<dbReference type="OrthoDB" id="772719at2759"/>
<dbReference type="InterPro" id="IPR046959">
    <property type="entry name" value="PRK1-6/SRF4-like"/>
</dbReference>
<keyword evidence="5 8" id="KW-1133">Transmembrane helix</keyword>
<dbReference type="InterPro" id="IPR011009">
    <property type="entry name" value="Kinase-like_dom_sf"/>
</dbReference>
<comment type="caution">
    <text evidence="10">The sequence shown here is derived from an EMBL/GenBank/DDBJ whole genome shotgun (WGS) entry which is preliminary data.</text>
</comment>
<feature type="transmembrane region" description="Helical" evidence="8">
    <location>
        <begin position="323"/>
        <end position="347"/>
    </location>
</feature>
<keyword evidence="6 8" id="KW-0472">Membrane</keyword>
<name>A0A8T0MJI8_PANVG</name>
<keyword evidence="4" id="KW-0677">Repeat</keyword>
<dbReference type="InterPro" id="IPR032675">
    <property type="entry name" value="LRR_dom_sf"/>
</dbReference>
<dbReference type="GO" id="GO:0016020">
    <property type="term" value="C:membrane"/>
    <property type="evidence" value="ECO:0007669"/>
    <property type="project" value="UniProtKB-SubCell"/>
</dbReference>
<dbReference type="Pfam" id="PF00560">
    <property type="entry name" value="LRR_1"/>
    <property type="match status" value="1"/>
</dbReference>
<dbReference type="PANTHER" id="PTHR48007">
    <property type="entry name" value="LEUCINE-RICH REPEAT RECEPTOR-LIKE PROTEIN KINASE PXC1"/>
    <property type="match status" value="1"/>
</dbReference>
<evidence type="ECO:0000259" key="9">
    <source>
        <dbReference type="PROSITE" id="PS50011"/>
    </source>
</evidence>
<dbReference type="PROSITE" id="PS50011">
    <property type="entry name" value="PROTEIN_KINASE_DOM"/>
    <property type="match status" value="1"/>
</dbReference>
<dbReference type="SUPFAM" id="SSF56112">
    <property type="entry name" value="Protein kinase-like (PK-like)"/>
    <property type="match status" value="1"/>
</dbReference>
<evidence type="ECO:0000256" key="1">
    <source>
        <dbReference type="ARBA" id="ARBA00004370"/>
    </source>
</evidence>
<comment type="subcellular location">
    <subcellularLocation>
        <location evidence="1">Membrane</location>
    </subcellularLocation>
</comment>
<evidence type="ECO:0000256" key="4">
    <source>
        <dbReference type="ARBA" id="ARBA00022737"/>
    </source>
</evidence>
<dbReference type="AlphaFoldDB" id="A0A8T0MJI8"/>
<evidence type="ECO:0000313" key="11">
    <source>
        <dbReference type="Proteomes" id="UP000823388"/>
    </source>
</evidence>
<keyword evidence="2" id="KW-0433">Leucine-rich repeat</keyword>
<dbReference type="Gene3D" id="3.80.10.10">
    <property type="entry name" value="Ribonuclease Inhibitor"/>
    <property type="match status" value="1"/>
</dbReference>
<organism evidence="10 11">
    <name type="scientific">Panicum virgatum</name>
    <name type="common">Blackwell switchgrass</name>
    <dbReference type="NCBI Taxonomy" id="38727"/>
    <lineage>
        <taxon>Eukaryota</taxon>
        <taxon>Viridiplantae</taxon>
        <taxon>Streptophyta</taxon>
        <taxon>Embryophyta</taxon>
        <taxon>Tracheophyta</taxon>
        <taxon>Spermatophyta</taxon>
        <taxon>Magnoliopsida</taxon>
        <taxon>Liliopsida</taxon>
        <taxon>Poales</taxon>
        <taxon>Poaceae</taxon>
        <taxon>PACMAD clade</taxon>
        <taxon>Panicoideae</taxon>
        <taxon>Panicodae</taxon>
        <taxon>Paniceae</taxon>
        <taxon>Panicinae</taxon>
        <taxon>Panicum</taxon>
        <taxon>Panicum sect. Hiantes</taxon>
    </lineage>
</organism>
<dbReference type="Gene3D" id="3.30.200.20">
    <property type="entry name" value="Phosphorylase Kinase, domain 1"/>
    <property type="match status" value="1"/>
</dbReference>
<sequence length="710" mass="77360">MVLSPARCLPCLALHTSAKHPDRFVYHPQPHRVRRKLPPCTLLDVSSSGTTTPAMSGSKRDRRRWPLWRWALVSCVLATTAVVEAGGAEVTELDFEERRGERRDLLVLRDTLRSALDLHSNWTGPPCHGGRSRWRGVSCDGDGRVVGVALDGAQLTGALPRGALRGVSRLQALSLRGNALHGALPGLDGLPRLRALDLSSNRFSGPIPRGYATALRDLARLELQDNLLNGTLPAFRQRGLVVFNVSYNFLQGEVPATRALRRFPASAFDHNLKLCGEAVNAECQDGTPSSSGAPAAGGGSDSQVVRPAGDGDRPARKHMRFRLATWSIVAMSLIAALVTFAAVLIFLHHKKKGREVRLGGRAAETRVPYNAGGVTGAGDIKDKAEQGRGSGSRSTDSGKGAELQFFLDDRARFDVDELFRSTAEMLGKGRLGITYRVTLQAGPVVVVKRLRNMAHVPRRDFTHTMQLLGRLRHENVVDLAAAFYSKEEKLVVYEHVPGCSLFQLLHGNRGEGRTPLPWPARLSIAQGMARGLAYLHQSLPYFHRPPHGNLKSSNVLVFFSAAGAKGKQQQQAVPKLTDHGFHPLLPHHAHRLAAAKCPEFARGGGRRLSSRADVYCLGVVLLELVTGKVPVEEDGDLAEWARLALSHEWSTDILDVEIVADRGRHGDMLRLTEVALLCAAPEPDRRPKVQDVVRMIDEIAAGDGPELAGR</sequence>
<feature type="domain" description="Protein kinase" evidence="9">
    <location>
        <begin position="420"/>
        <end position="700"/>
    </location>
</feature>
<dbReference type="SUPFAM" id="SSF52058">
    <property type="entry name" value="L domain-like"/>
    <property type="match status" value="1"/>
</dbReference>
<evidence type="ECO:0000256" key="5">
    <source>
        <dbReference type="ARBA" id="ARBA00022989"/>
    </source>
</evidence>
<feature type="compositionally biased region" description="Low complexity" evidence="7">
    <location>
        <begin position="285"/>
        <end position="294"/>
    </location>
</feature>